<feature type="signal peptide" evidence="2">
    <location>
        <begin position="1"/>
        <end position="19"/>
    </location>
</feature>
<feature type="chain" id="PRO_5025071825" description="Periplasmic heavy metal sensor" evidence="2">
    <location>
        <begin position="20"/>
        <end position="174"/>
    </location>
</feature>
<evidence type="ECO:0000256" key="1">
    <source>
        <dbReference type="SAM" id="Coils"/>
    </source>
</evidence>
<dbReference type="OrthoDB" id="7353511at2"/>
<accession>A0A5P9CGA0</accession>
<dbReference type="KEGG" id="vaq:FIV01_02140"/>
<evidence type="ECO:0008006" key="5">
    <source>
        <dbReference type="Google" id="ProtNLM"/>
    </source>
</evidence>
<organism evidence="3 4">
    <name type="scientific">Vibrio aquimaris</name>
    <dbReference type="NCBI Taxonomy" id="2587862"/>
    <lineage>
        <taxon>Bacteria</taxon>
        <taxon>Pseudomonadati</taxon>
        <taxon>Pseudomonadota</taxon>
        <taxon>Gammaproteobacteria</taxon>
        <taxon>Vibrionales</taxon>
        <taxon>Vibrionaceae</taxon>
        <taxon>Vibrio</taxon>
    </lineage>
</organism>
<gene>
    <name evidence="3" type="ORF">FIV01_02140</name>
</gene>
<dbReference type="Proteomes" id="UP000326936">
    <property type="component" value="Chromosome"/>
</dbReference>
<proteinExistence type="predicted"/>
<evidence type="ECO:0000313" key="3">
    <source>
        <dbReference type="EMBL" id="QFT25244.1"/>
    </source>
</evidence>
<protein>
    <recommendedName>
        <fullName evidence="5">Periplasmic heavy metal sensor</fullName>
    </recommendedName>
</protein>
<feature type="coiled-coil region" evidence="1">
    <location>
        <begin position="67"/>
        <end position="108"/>
    </location>
</feature>
<keyword evidence="4" id="KW-1185">Reference proteome</keyword>
<reference evidence="3 4" key="1">
    <citation type="submission" date="2019-10" db="EMBL/GenBank/DDBJ databases">
        <title>Complete genome sequence of Vibrio sp. strain THAF100, isolated from non-filtered water from the water column of tank 6 of a marine aquarium containing stony-coral fragments. Water maintained at 26 degree C.</title>
        <authorList>
            <person name="Ruckert C."/>
            <person name="Franco A."/>
            <person name="Kalinowski J."/>
            <person name="Glaeser S."/>
        </authorList>
    </citation>
    <scope>NUCLEOTIDE SEQUENCE [LARGE SCALE GENOMIC DNA]</scope>
    <source>
        <strain evidence="3 4">THAF100</strain>
    </source>
</reference>
<dbReference type="RefSeq" id="WP_152429526.1">
    <property type="nucleotide sequence ID" value="NZ_CBCSDK010000005.1"/>
</dbReference>
<keyword evidence="2" id="KW-0732">Signal</keyword>
<sequence precursor="true">MRKLIILSILACFSAITVADSTSSYVGQELRGIKALSQEKIRGLLDGNGLGYAKVAELNGYPGPVHVLELSKELQLSEEQIEQTEELFNKMQNNAKALGSDLIAAEKELEMAFVSGVVSESKVTSSMQNIALIEGKLRAVHVNAHLAQKALLTPHQVHKYNKLRGYSSKGHQHH</sequence>
<dbReference type="AlphaFoldDB" id="A0A5P9CGA0"/>
<keyword evidence="1" id="KW-0175">Coiled coil</keyword>
<evidence type="ECO:0000256" key="2">
    <source>
        <dbReference type="SAM" id="SignalP"/>
    </source>
</evidence>
<name>A0A5P9CGA0_9VIBR</name>
<evidence type="ECO:0000313" key="4">
    <source>
        <dbReference type="Proteomes" id="UP000326936"/>
    </source>
</evidence>
<dbReference type="Gene3D" id="1.20.120.1490">
    <property type="match status" value="1"/>
</dbReference>
<dbReference type="EMBL" id="CP045350">
    <property type="protein sequence ID" value="QFT25244.1"/>
    <property type="molecule type" value="Genomic_DNA"/>
</dbReference>